<dbReference type="KEGG" id="pzu:PHZ_c1745"/>
<dbReference type="RefSeq" id="WP_012522298.1">
    <property type="nucleotide sequence ID" value="NC_011144.1"/>
</dbReference>
<protein>
    <submittedName>
        <fullName evidence="2">Septum formation initiator</fullName>
    </submittedName>
</protein>
<dbReference type="OrthoDB" id="9815600at2"/>
<proteinExistence type="predicted"/>
<keyword evidence="1" id="KW-0175">Coiled coil</keyword>
<evidence type="ECO:0000313" key="2">
    <source>
        <dbReference type="EMBL" id="ACG78156.1"/>
    </source>
</evidence>
<evidence type="ECO:0000313" key="3">
    <source>
        <dbReference type="Proteomes" id="UP000001868"/>
    </source>
</evidence>
<organism evidence="2 3">
    <name type="scientific">Phenylobacterium zucineum (strain HLK1)</name>
    <dbReference type="NCBI Taxonomy" id="450851"/>
    <lineage>
        <taxon>Bacteria</taxon>
        <taxon>Pseudomonadati</taxon>
        <taxon>Pseudomonadota</taxon>
        <taxon>Alphaproteobacteria</taxon>
        <taxon>Caulobacterales</taxon>
        <taxon>Caulobacteraceae</taxon>
        <taxon>Phenylobacterium</taxon>
    </lineage>
</organism>
<dbReference type="STRING" id="450851.PHZ_c1745"/>
<gene>
    <name evidence="2" type="ordered locus">PHZ_c1745</name>
</gene>
<accession>B4RBV9</accession>
<dbReference type="Proteomes" id="UP000001868">
    <property type="component" value="Chromosome"/>
</dbReference>
<keyword evidence="3" id="KW-1185">Reference proteome</keyword>
<evidence type="ECO:0000256" key="1">
    <source>
        <dbReference type="SAM" id="Coils"/>
    </source>
</evidence>
<reference evidence="2 3" key="1">
    <citation type="journal article" date="2008" name="BMC Genomics">
        <title>Complete genome of Phenylobacterium zucineum - a novel facultative intracellular bacterium isolated from human erythroleukemia cell line K562.</title>
        <authorList>
            <person name="Luo Y."/>
            <person name="Xu X."/>
            <person name="Ding Z."/>
            <person name="Liu Z."/>
            <person name="Zhang B."/>
            <person name="Yan Z."/>
            <person name="Sun J."/>
            <person name="Hu S."/>
            <person name="Hu X."/>
        </authorList>
    </citation>
    <scope>NUCLEOTIDE SEQUENCE [LARGE SCALE GENOMIC DNA]</scope>
    <source>
        <strain evidence="2 3">HLK1</strain>
    </source>
</reference>
<dbReference type="InterPro" id="IPR007060">
    <property type="entry name" value="FtsL/DivIC"/>
</dbReference>
<dbReference type="eggNOG" id="COG2919">
    <property type="taxonomic scope" value="Bacteria"/>
</dbReference>
<sequence length="98" mass="11193">MLARLRPYLSTAALALLIFYFAFHAFTGEGGLLRSNQRGETLLAKQRELSQVRAKREDLEARAQLLRDQSLSADLLEERARSLLGFADPRDYVIRMKP</sequence>
<dbReference type="AlphaFoldDB" id="B4RBV9"/>
<dbReference type="HOGENOM" id="CLU_159931_2_1_5"/>
<feature type="coiled-coil region" evidence="1">
    <location>
        <begin position="42"/>
        <end position="69"/>
    </location>
</feature>
<dbReference type="EMBL" id="CP000747">
    <property type="protein sequence ID" value="ACG78156.1"/>
    <property type="molecule type" value="Genomic_DNA"/>
</dbReference>
<dbReference type="Pfam" id="PF04977">
    <property type="entry name" value="DivIC"/>
    <property type="match status" value="1"/>
</dbReference>
<name>B4RBV9_PHEZH</name>